<name>A0A7C4LKG5_9PLAN</name>
<accession>A0A7C4LKG5</accession>
<dbReference type="NCBIfam" id="TIGR02937">
    <property type="entry name" value="sigma70-ECF"/>
    <property type="match status" value="1"/>
</dbReference>
<feature type="domain" description="RNA polymerase sigma factor 70 region 4 type 2" evidence="6">
    <location>
        <begin position="146"/>
        <end position="198"/>
    </location>
</feature>
<dbReference type="Gene3D" id="1.10.10.10">
    <property type="entry name" value="Winged helix-like DNA-binding domain superfamily/Winged helix DNA-binding domain"/>
    <property type="match status" value="1"/>
</dbReference>
<evidence type="ECO:0000313" key="7">
    <source>
        <dbReference type="EMBL" id="HGT38914.1"/>
    </source>
</evidence>
<keyword evidence="4" id="KW-0238">DNA-binding</keyword>
<dbReference type="SUPFAM" id="SSF88659">
    <property type="entry name" value="Sigma3 and sigma4 domains of RNA polymerase sigma factors"/>
    <property type="match status" value="1"/>
</dbReference>
<keyword evidence="5" id="KW-0804">Transcription</keyword>
<dbReference type="PANTHER" id="PTHR43133:SF8">
    <property type="entry name" value="RNA POLYMERASE SIGMA FACTOR HI_1459-RELATED"/>
    <property type="match status" value="1"/>
</dbReference>
<dbReference type="EMBL" id="DSVQ01000012">
    <property type="protein sequence ID" value="HGT38914.1"/>
    <property type="molecule type" value="Genomic_DNA"/>
</dbReference>
<evidence type="ECO:0000256" key="1">
    <source>
        <dbReference type="ARBA" id="ARBA00010641"/>
    </source>
</evidence>
<dbReference type="InterPro" id="IPR013249">
    <property type="entry name" value="RNA_pol_sigma70_r4_t2"/>
</dbReference>
<comment type="caution">
    <text evidence="7">The sequence shown here is derived from an EMBL/GenBank/DDBJ whole genome shotgun (WGS) entry which is preliminary data.</text>
</comment>
<protein>
    <submittedName>
        <fullName evidence="7">Sigma-70 family RNA polymerase sigma factor</fullName>
    </submittedName>
</protein>
<dbReference type="GO" id="GO:0003677">
    <property type="term" value="F:DNA binding"/>
    <property type="evidence" value="ECO:0007669"/>
    <property type="project" value="UniProtKB-KW"/>
</dbReference>
<dbReference type="Pfam" id="PF08281">
    <property type="entry name" value="Sigma70_r4_2"/>
    <property type="match status" value="1"/>
</dbReference>
<reference evidence="7" key="1">
    <citation type="journal article" date="2020" name="mSystems">
        <title>Genome- and Community-Level Interaction Insights into Carbon Utilization and Element Cycling Functions of Hydrothermarchaeota in Hydrothermal Sediment.</title>
        <authorList>
            <person name="Zhou Z."/>
            <person name="Liu Y."/>
            <person name="Xu W."/>
            <person name="Pan J."/>
            <person name="Luo Z.H."/>
            <person name="Li M."/>
        </authorList>
    </citation>
    <scope>NUCLEOTIDE SEQUENCE [LARGE SCALE GENOMIC DNA]</scope>
    <source>
        <strain evidence="7">SpSt-508</strain>
    </source>
</reference>
<evidence type="ECO:0000256" key="2">
    <source>
        <dbReference type="ARBA" id="ARBA00023015"/>
    </source>
</evidence>
<keyword evidence="2" id="KW-0805">Transcription regulation</keyword>
<keyword evidence="3" id="KW-0731">Sigma factor</keyword>
<evidence type="ECO:0000256" key="3">
    <source>
        <dbReference type="ARBA" id="ARBA00023082"/>
    </source>
</evidence>
<sequence length="218" mass="24916">MADSSDDEQRLVNRIIRGDRTALAELYTLYRPRLWRMVNFRLDPRLRGRVDPDDILQDAWVNAVSRINHFVTDASRSSFIWFRLIVQQTLVDVHRRHLGADKRSAARERPLSQGWHADSTSTSLAFHLQAHLTSPSSAVVKNELAQQLDAVLQGMSDIDREVLALRHFEQLSNAETALVLDMSEQAASIRYVRALQRLKKVLEVMPGFRTEDFPAGSK</sequence>
<dbReference type="AlphaFoldDB" id="A0A7C4LKG5"/>
<dbReference type="InterPro" id="IPR039425">
    <property type="entry name" value="RNA_pol_sigma-70-like"/>
</dbReference>
<dbReference type="InterPro" id="IPR013324">
    <property type="entry name" value="RNA_pol_sigma_r3/r4-like"/>
</dbReference>
<dbReference type="SUPFAM" id="SSF88946">
    <property type="entry name" value="Sigma2 domain of RNA polymerase sigma factors"/>
    <property type="match status" value="1"/>
</dbReference>
<gene>
    <name evidence="7" type="ORF">ENS64_06575</name>
</gene>
<evidence type="ECO:0000256" key="4">
    <source>
        <dbReference type="ARBA" id="ARBA00023125"/>
    </source>
</evidence>
<comment type="similarity">
    <text evidence="1">Belongs to the sigma-70 factor family. ECF subfamily.</text>
</comment>
<dbReference type="PANTHER" id="PTHR43133">
    <property type="entry name" value="RNA POLYMERASE ECF-TYPE SIGMA FACTO"/>
    <property type="match status" value="1"/>
</dbReference>
<dbReference type="Gene3D" id="1.10.1740.10">
    <property type="match status" value="1"/>
</dbReference>
<dbReference type="InterPro" id="IPR014284">
    <property type="entry name" value="RNA_pol_sigma-70_dom"/>
</dbReference>
<proteinExistence type="inferred from homology"/>
<organism evidence="7">
    <name type="scientific">Schlesneria paludicola</name>
    <dbReference type="NCBI Taxonomy" id="360056"/>
    <lineage>
        <taxon>Bacteria</taxon>
        <taxon>Pseudomonadati</taxon>
        <taxon>Planctomycetota</taxon>
        <taxon>Planctomycetia</taxon>
        <taxon>Planctomycetales</taxon>
        <taxon>Planctomycetaceae</taxon>
        <taxon>Schlesneria</taxon>
    </lineage>
</organism>
<evidence type="ECO:0000256" key="5">
    <source>
        <dbReference type="ARBA" id="ARBA00023163"/>
    </source>
</evidence>
<dbReference type="GO" id="GO:0016987">
    <property type="term" value="F:sigma factor activity"/>
    <property type="evidence" value="ECO:0007669"/>
    <property type="project" value="UniProtKB-KW"/>
</dbReference>
<dbReference type="GO" id="GO:0006352">
    <property type="term" value="P:DNA-templated transcription initiation"/>
    <property type="evidence" value="ECO:0007669"/>
    <property type="project" value="InterPro"/>
</dbReference>
<dbReference type="InterPro" id="IPR036388">
    <property type="entry name" value="WH-like_DNA-bd_sf"/>
</dbReference>
<dbReference type="InterPro" id="IPR013325">
    <property type="entry name" value="RNA_pol_sigma_r2"/>
</dbReference>
<evidence type="ECO:0000259" key="6">
    <source>
        <dbReference type="Pfam" id="PF08281"/>
    </source>
</evidence>